<name>A0A316U035_9BASI</name>
<feature type="region of interest" description="Disordered" evidence="1">
    <location>
        <begin position="428"/>
        <end position="508"/>
    </location>
</feature>
<dbReference type="RefSeq" id="XP_025345939.1">
    <property type="nucleotide sequence ID" value="XM_025495411.1"/>
</dbReference>
<reference evidence="2 3" key="1">
    <citation type="journal article" date="2018" name="Mol. Biol. Evol.">
        <title>Broad Genomic Sampling Reveals a Smut Pathogenic Ancestry of the Fungal Clade Ustilaginomycotina.</title>
        <authorList>
            <person name="Kijpornyongpan T."/>
            <person name="Mondo S.J."/>
            <person name="Barry K."/>
            <person name="Sandor L."/>
            <person name="Lee J."/>
            <person name="Lipzen A."/>
            <person name="Pangilinan J."/>
            <person name="LaButti K."/>
            <person name="Hainaut M."/>
            <person name="Henrissat B."/>
            <person name="Grigoriev I.V."/>
            <person name="Spatafora J.W."/>
            <person name="Aime M.C."/>
        </authorList>
    </citation>
    <scope>NUCLEOTIDE SEQUENCE [LARGE SCALE GENOMIC DNA]</scope>
    <source>
        <strain evidence="2 3">MCA 4718</strain>
    </source>
</reference>
<feature type="compositionally biased region" description="Polar residues" evidence="1">
    <location>
        <begin position="495"/>
        <end position="508"/>
    </location>
</feature>
<feature type="compositionally biased region" description="Basic residues" evidence="1">
    <location>
        <begin position="225"/>
        <end position="235"/>
    </location>
</feature>
<feature type="compositionally biased region" description="Polar residues" evidence="1">
    <location>
        <begin position="429"/>
        <end position="442"/>
    </location>
</feature>
<evidence type="ECO:0000313" key="3">
    <source>
        <dbReference type="Proteomes" id="UP000245942"/>
    </source>
</evidence>
<feature type="region of interest" description="Disordered" evidence="1">
    <location>
        <begin position="213"/>
        <end position="254"/>
    </location>
</feature>
<feature type="region of interest" description="Disordered" evidence="1">
    <location>
        <begin position="336"/>
        <end position="405"/>
    </location>
</feature>
<feature type="compositionally biased region" description="Polar residues" evidence="1">
    <location>
        <begin position="455"/>
        <end position="465"/>
    </location>
</feature>
<feature type="compositionally biased region" description="Basic and acidic residues" evidence="1">
    <location>
        <begin position="19"/>
        <end position="33"/>
    </location>
</feature>
<feature type="compositionally biased region" description="Low complexity" evidence="1">
    <location>
        <begin position="236"/>
        <end position="252"/>
    </location>
</feature>
<feature type="region of interest" description="Disordered" evidence="1">
    <location>
        <begin position="271"/>
        <end position="290"/>
    </location>
</feature>
<accession>A0A316U035</accession>
<feature type="compositionally biased region" description="Basic and acidic residues" evidence="1">
    <location>
        <begin position="339"/>
        <end position="348"/>
    </location>
</feature>
<protein>
    <submittedName>
        <fullName evidence="2">Uncharacterized protein</fullName>
    </submittedName>
</protein>
<feature type="region of interest" description="Disordered" evidence="1">
    <location>
        <begin position="17"/>
        <end position="55"/>
    </location>
</feature>
<dbReference type="GeneID" id="37017145"/>
<organism evidence="2 3">
    <name type="scientific">Pseudomicrostroma glucosiphilum</name>
    <dbReference type="NCBI Taxonomy" id="1684307"/>
    <lineage>
        <taxon>Eukaryota</taxon>
        <taxon>Fungi</taxon>
        <taxon>Dikarya</taxon>
        <taxon>Basidiomycota</taxon>
        <taxon>Ustilaginomycotina</taxon>
        <taxon>Exobasidiomycetes</taxon>
        <taxon>Microstromatales</taxon>
        <taxon>Microstromatales incertae sedis</taxon>
        <taxon>Pseudomicrostroma</taxon>
    </lineage>
</organism>
<evidence type="ECO:0000313" key="2">
    <source>
        <dbReference type="EMBL" id="PWN18779.1"/>
    </source>
</evidence>
<proteinExistence type="predicted"/>
<gene>
    <name evidence="2" type="ORF">BCV69DRAFT_62686</name>
</gene>
<evidence type="ECO:0000256" key="1">
    <source>
        <dbReference type="SAM" id="MobiDB-lite"/>
    </source>
</evidence>
<dbReference type="AlphaFoldDB" id="A0A316U035"/>
<dbReference type="Proteomes" id="UP000245942">
    <property type="component" value="Unassembled WGS sequence"/>
</dbReference>
<sequence>MDDDDIYADLSIYEPSEGSEYRLTDDSDYERTPARPKKRSRPSASSRAVPERQAVDSTAEIPKCIREKCKFDVDKLPRTSSDPILLLTGEEYRDKCWTCLDKGLPCAILSRGKSCAGCFAKHLSCNANRRVPDFHNTCLRSLYERLQEDHLKTQRAKGVTTWSPVPTHPAKWGVTPPTTSAWRALFSRHGITMPAHFFVRDGVLITTHWHRRPSPDAVRGAGKAVPHRASRRSWASRRTSNTSSTVRSGTSRISERHAHLAGSLRIQLPDLDSALPEEEPQRKRTYKVKASKSVVARSGSASVAPSRRVGIRAARLLRLSQARQLRPLPFLRSRAFRHSTSEPDECRLPPRSRTCNPPEASFSAARVPSDAVPKVECAEEPLVDGQDQSATAADAPDQSTEEPLRGAQYQHDVVASPQAQIFKAPCVHTQRQPAVTPDTSVESPEEPLVDLQRPSALTTTTQVESSEAPPVHDDHQSASETTEPMESPEAPPAHSQRQPMVSASPKCSISLQEDGTVVSWGNFFGVLDPADPASLRRKLARLERQLENLVCPITAYYRLCESSLQNCDPQHRIRGMGLINYQALAESRRRRRRGSLVPARRVRSLQRLRLLTPTLRRRRRR</sequence>
<dbReference type="EMBL" id="KZ819334">
    <property type="protein sequence ID" value="PWN18779.1"/>
    <property type="molecule type" value="Genomic_DNA"/>
</dbReference>
<keyword evidence="3" id="KW-1185">Reference proteome</keyword>